<feature type="compositionally biased region" description="Acidic residues" evidence="1">
    <location>
        <begin position="165"/>
        <end position="180"/>
    </location>
</feature>
<feature type="compositionally biased region" description="Basic and acidic residues" evidence="1">
    <location>
        <begin position="268"/>
        <end position="284"/>
    </location>
</feature>
<dbReference type="InterPro" id="IPR007146">
    <property type="entry name" value="Sas10/Utp3/C1D"/>
</dbReference>
<evidence type="ECO:0000313" key="2">
    <source>
        <dbReference type="EMBL" id="CAH2354472.1"/>
    </source>
</evidence>
<proteinExistence type="predicted"/>
<reference evidence="2" key="1">
    <citation type="submission" date="2022-03" db="EMBL/GenBank/DDBJ databases">
        <authorList>
            <person name="Legras J.-L."/>
            <person name="Devillers H."/>
            <person name="Grondin C."/>
        </authorList>
    </citation>
    <scope>NUCLEOTIDE SEQUENCE</scope>
    <source>
        <strain evidence="2">CLIB 1423</strain>
    </source>
</reference>
<feature type="compositionally biased region" description="Basic and acidic residues" evidence="1">
    <location>
        <begin position="131"/>
        <end position="143"/>
    </location>
</feature>
<dbReference type="OrthoDB" id="203440at2759"/>
<accession>A0A9P0QS34</accession>
<dbReference type="Pfam" id="PF04000">
    <property type="entry name" value="Sas10_Utp3"/>
    <property type="match status" value="1"/>
</dbReference>
<name>A0A9P0QS34_9ASCO</name>
<feature type="compositionally biased region" description="Low complexity" evidence="1">
    <location>
        <begin position="155"/>
        <end position="164"/>
    </location>
</feature>
<feature type="region of interest" description="Disordered" evidence="1">
    <location>
        <begin position="328"/>
        <end position="353"/>
    </location>
</feature>
<feature type="compositionally biased region" description="Low complexity" evidence="1">
    <location>
        <begin position="228"/>
        <end position="238"/>
    </location>
</feature>
<organism evidence="2 3">
    <name type="scientific">[Candida] railenensis</name>
    <dbReference type="NCBI Taxonomy" id="45579"/>
    <lineage>
        <taxon>Eukaryota</taxon>
        <taxon>Fungi</taxon>
        <taxon>Dikarya</taxon>
        <taxon>Ascomycota</taxon>
        <taxon>Saccharomycotina</taxon>
        <taxon>Pichiomycetes</taxon>
        <taxon>Debaryomycetaceae</taxon>
        <taxon>Kurtzmaniella</taxon>
    </lineage>
</organism>
<comment type="caution">
    <text evidence="2">The sequence shown here is derived from an EMBL/GenBank/DDBJ whole genome shotgun (WGS) entry which is preliminary data.</text>
</comment>
<dbReference type="GO" id="GO:0032040">
    <property type="term" value="C:small-subunit processome"/>
    <property type="evidence" value="ECO:0007669"/>
    <property type="project" value="TreeGrafter"/>
</dbReference>
<keyword evidence="2" id="KW-0687">Ribonucleoprotein</keyword>
<dbReference type="PANTHER" id="PTHR13237">
    <property type="entry name" value="SOMETHING ABOUT SILENCING PROTEIN 10-RELATED"/>
    <property type="match status" value="1"/>
</dbReference>
<dbReference type="GO" id="GO:0000462">
    <property type="term" value="P:maturation of SSU-rRNA from tricistronic rRNA transcript (SSU-rRNA, 5.8S rRNA, LSU-rRNA)"/>
    <property type="evidence" value="ECO:0007669"/>
    <property type="project" value="TreeGrafter"/>
</dbReference>
<feature type="region of interest" description="Disordered" evidence="1">
    <location>
        <begin position="131"/>
        <end position="284"/>
    </location>
</feature>
<sequence length="353" mass="39720">MDDCLHSITSSLDSTITSIAKIIESVKENEHPQMIQELLKQHNIPQLEGVSLLTLKNNSLLSYLNNLVIILLAKLQEVEEESSENFNSIEAIRSNAIENTIVQRVNLEKGIKPLEKRLSYQLDKMIRSYNRMESEEQDTRKSIEQSSNNRKKAAGSDSESGSESGSEDDSDFDSEAEDDNLQYKPDVQALTKLTPKDKHSKSAGKSSTSSEKYKPPKISAVEPPKPIASASSSSSSSSNRKLQSMEEYLNENSDQPTLETSIGAAVVDHGKGGVRTNKEREKEREIQRYEETNFTRLPNAATKKSFKEKQSDLVNKFAGEDWSIFNNKRSVSESTSRKRKPNTAWDRVKKRRS</sequence>
<protein>
    <submittedName>
        <fullName evidence="2">U3 small nucleolar ribonucleoprotein protein Lcp5p</fullName>
    </submittedName>
</protein>
<evidence type="ECO:0000313" key="3">
    <source>
        <dbReference type="Proteomes" id="UP000837801"/>
    </source>
</evidence>
<keyword evidence="3" id="KW-1185">Reference proteome</keyword>
<dbReference type="EMBL" id="CAKXYY010000016">
    <property type="protein sequence ID" value="CAH2354472.1"/>
    <property type="molecule type" value="Genomic_DNA"/>
</dbReference>
<dbReference type="AlphaFoldDB" id="A0A9P0QS34"/>
<evidence type="ECO:0000256" key="1">
    <source>
        <dbReference type="SAM" id="MobiDB-lite"/>
    </source>
</evidence>
<dbReference type="PANTHER" id="PTHR13237:SF9">
    <property type="entry name" value="NEUROGUIDIN"/>
    <property type="match status" value="1"/>
</dbReference>
<gene>
    <name evidence="2" type="ORF">CLIB1423_16S03488</name>
</gene>
<dbReference type="Proteomes" id="UP000837801">
    <property type="component" value="Unassembled WGS sequence"/>
</dbReference>
<feature type="compositionally biased region" description="Polar residues" evidence="1">
    <location>
        <begin position="250"/>
        <end position="260"/>
    </location>
</feature>